<evidence type="ECO:0000256" key="5">
    <source>
        <dbReference type="PROSITE-ProRule" id="PRU00339"/>
    </source>
</evidence>
<dbReference type="AlphaFoldDB" id="A0A2M6K865"/>
<dbReference type="Pfam" id="PF04932">
    <property type="entry name" value="Wzy_C"/>
    <property type="match status" value="1"/>
</dbReference>
<feature type="transmembrane region" description="Helical" evidence="6">
    <location>
        <begin position="261"/>
        <end position="282"/>
    </location>
</feature>
<dbReference type="PROSITE" id="PS50005">
    <property type="entry name" value="TPR"/>
    <property type="match status" value="3"/>
</dbReference>
<dbReference type="GO" id="GO:0016020">
    <property type="term" value="C:membrane"/>
    <property type="evidence" value="ECO:0007669"/>
    <property type="project" value="UniProtKB-SubCell"/>
</dbReference>
<comment type="subcellular location">
    <subcellularLocation>
        <location evidence="1">Membrane</location>
        <topology evidence="1">Multi-pass membrane protein</topology>
    </subcellularLocation>
</comment>
<feature type="transmembrane region" description="Helical" evidence="6">
    <location>
        <begin position="74"/>
        <end position="96"/>
    </location>
</feature>
<evidence type="ECO:0000256" key="3">
    <source>
        <dbReference type="ARBA" id="ARBA00022989"/>
    </source>
</evidence>
<evidence type="ECO:0000256" key="2">
    <source>
        <dbReference type="ARBA" id="ARBA00022692"/>
    </source>
</evidence>
<dbReference type="Gene3D" id="1.25.40.10">
    <property type="entry name" value="Tetratricopeptide repeat domain"/>
    <property type="match status" value="2"/>
</dbReference>
<dbReference type="PANTHER" id="PTHR37422:SF13">
    <property type="entry name" value="LIPOPOLYSACCHARIDE BIOSYNTHESIS PROTEIN PA4999-RELATED"/>
    <property type="match status" value="1"/>
</dbReference>
<evidence type="ECO:0000256" key="1">
    <source>
        <dbReference type="ARBA" id="ARBA00004141"/>
    </source>
</evidence>
<dbReference type="PANTHER" id="PTHR37422">
    <property type="entry name" value="TEICHURONIC ACID BIOSYNTHESIS PROTEIN TUAE"/>
    <property type="match status" value="1"/>
</dbReference>
<dbReference type="InterPro" id="IPR019734">
    <property type="entry name" value="TPR_rpt"/>
</dbReference>
<dbReference type="EMBL" id="PCWW01000067">
    <property type="protein sequence ID" value="PIR12918.1"/>
    <property type="molecule type" value="Genomic_DNA"/>
</dbReference>
<feature type="transmembrane region" description="Helical" evidence="6">
    <location>
        <begin position="458"/>
        <end position="475"/>
    </location>
</feature>
<feature type="transmembrane region" description="Helical" evidence="6">
    <location>
        <begin position="108"/>
        <end position="126"/>
    </location>
</feature>
<dbReference type="Pfam" id="PF14559">
    <property type="entry name" value="TPR_19"/>
    <property type="match status" value="1"/>
</dbReference>
<feature type="transmembrane region" description="Helical" evidence="6">
    <location>
        <begin position="182"/>
        <end position="201"/>
    </location>
</feature>
<comment type="caution">
    <text evidence="8">The sequence shown here is derived from an EMBL/GenBank/DDBJ whole genome shotgun (WGS) entry which is preliminary data.</text>
</comment>
<dbReference type="InterPro" id="IPR011990">
    <property type="entry name" value="TPR-like_helical_dom_sf"/>
</dbReference>
<feature type="transmembrane region" description="Helical" evidence="6">
    <location>
        <begin position="360"/>
        <end position="384"/>
    </location>
</feature>
<protein>
    <recommendedName>
        <fullName evidence="7">O-antigen ligase-related domain-containing protein</fullName>
    </recommendedName>
</protein>
<dbReference type="Pfam" id="PF13181">
    <property type="entry name" value="TPR_8"/>
    <property type="match status" value="1"/>
</dbReference>
<name>A0A2M6K865_9BACT</name>
<feature type="repeat" description="TPR" evidence="5">
    <location>
        <begin position="721"/>
        <end position="754"/>
    </location>
</feature>
<keyword evidence="5" id="KW-0802">TPR repeat</keyword>
<dbReference type="SUPFAM" id="SSF48452">
    <property type="entry name" value="TPR-like"/>
    <property type="match status" value="2"/>
</dbReference>
<evidence type="ECO:0000313" key="8">
    <source>
        <dbReference type="EMBL" id="PIR12918.1"/>
    </source>
</evidence>
<feature type="transmembrane region" description="Helical" evidence="6">
    <location>
        <begin position="231"/>
        <end position="249"/>
    </location>
</feature>
<evidence type="ECO:0000259" key="7">
    <source>
        <dbReference type="Pfam" id="PF04932"/>
    </source>
</evidence>
<feature type="repeat" description="TPR" evidence="5">
    <location>
        <begin position="653"/>
        <end position="686"/>
    </location>
</feature>
<feature type="repeat" description="TPR" evidence="5">
    <location>
        <begin position="687"/>
        <end position="720"/>
    </location>
</feature>
<organism evidence="8 9">
    <name type="scientific">Candidatus Falkowbacteria bacterium CG11_big_fil_rev_8_21_14_0_20_39_10</name>
    <dbReference type="NCBI Taxonomy" id="1974570"/>
    <lineage>
        <taxon>Bacteria</taxon>
        <taxon>Candidatus Falkowiibacteriota</taxon>
    </lineage>
</organism>
<evidence type="ECO:0000256" key="6">
    <source>
        <dbReference type="SAM" id="Phobius"/>
    </source>
</evidence>
<dbReference type="Proteomes" id="UP000230869">
    <property type="component" value="Unassembled WGS sequence"/>
</dbReference>
<dbReference type="InterPro" id="IPR051533">
    <property type="entry name" value="WaaL-like"/>
</dbReference>
<feature type="transmembrane region" description="Helical" evidence="6">
    <location>
        <begin position="418"/>
        <end position="438"/>
    </location>
</feature>
<feature type="transmembrane region" description="Helical" evidence="6">
    <location>
        <begin position="135"/>
        <end position="156"/>
    </location>
</feature>
<keyword evidence="4 6" id="KW-0472">Membrane</keyword>
<feature type="transmembrane region" description="Helical" evidence="6">
    <location>
        <begin position="12"/>
        <end position="30"/>
    </location>
</feature>
<sequence length="766" mass="90337">MKEKIAKICNRSLEALWLVAVFFIPLLLFYPLNYDIFGLPRMVFFCVLVELMLVIWVAKIFIENKVTYKVNKAIIILIGLVVLSYLLNLFFSIHPLKTWLGSFFRHQGVYSFIHYYLFLLLLFLNFQNWPQIRRVILTILASSAFICFYGILQFFYLDFIDWANPVIKIGRIFSTLGQPNFFGHYLIIVIPLTAYSLVYFFKNFFDRFIILILLLAQIFCLIFTYSRSAWLGFFVEIFLLIFFIAIYYNKKIFKKENLTKFLLVILIFFSIFAALMSVDSFFSRRIKSITDLKSGSVKIRLLMWGAAIDEIKQMNLTRLAFGYGQENLGDIYVKYYQPDWGIYEAINSYSDRSHNTILDIILANGFSMLILLAAFYGYIFYLAIRYLIGHKHLKGEYWLVVCLLIILVGYFVNNLFSFSVISTNIYLSLILGLLIYLLSEDNVKKEIKLNFFTNLSKVLMTISLIILLAILIWFYNIKFLIADYYLMNTSQEIKRGDKSCQVIINNLNQSIIWNPFISYNLDKYIYYNINCLSNENSHEANKMIKENIEKVINLTSERELTFEAKINIARAYSLFGYFLDQDYYAKAAKMFKELNEISPNYTYIYRDWARIKQWQGDYDGAIEMLERGVDVIPNPDKAEYNKVIKQGVESELIVFFENLSINYFYKKDFNQALNYYDKILKLNPYQVDIYKKIANIYYIKKDLDRAIQGNERVMMLDDKNFQWSYSTALLYKEKGDLEKAKEYAEKALSLAPDNEEIKIFLAKIKK</sequence>
<evidence type="ECO:0000256" key="4">
    <source>
        <dbReference type="ARBA" id="ARBA00023136"/>
    </source>
</evidence>
<feature type="transmembrane region" description="Helical" evidence="6">
    <location>
        <begin position="208"/>
        <end position="225"/>
    </location>
</feature>
<proteinExistence type="predicted"/>
<dbReference type="SMART" id="SM00028">
    <property type="entry name" value="TPR"/>
    <property type="match status" value="4"/>
</dbReference>
<reference evidence="8 9" key="1">
    <citation type="submission" date="2017-09" db="EMBL/GenBank/DDBJ databases">
        <title>Depth-based differentiation of microbial function through sediment-hosted aquifers and enrichment of novel symbionts in the deep terrestrial subsurface.</title>
        <authorList>
            <person name="Probst A.J."/>
            <person name="Ladd B."/>
            <person name="Jarett J.K."/>
            <person name="Geller-Mcgrath D.E."/>
            <person name="Sieber C.M."/>
            <person name="Emerson J.B."/>
            <person name="Anantharaman K."/>
            <person name="Thomas B.C."/>
            <person name="Malmstrom R."/>
            <person name="Stieglmeier M."/>
            <person name="Klingl A."/>
            <person name="Woyke T."/>
            <person name="Ryan C.M."/>
            <person name="Banfield J.F."/>
        </authorList>
    </citation>
    <scope>NUCLEOTIDE SEQUENCE [LARGE SCALE GENOMIC DNA]</scope>
    <source>
        <strain evidence="8">CG11_big_fil_rev_8_21_14_0_20_39_10</strain>
    </source>
</reference>
<keyword evidence="3 6" id="KW-1133">Transmembrane helix</keyword>
<feature type="domain" description="O-antigen ligase-related" evidence="7">
    <location>
        <begin position="213"/>
        <end position="372"/>
    </location>
</feature>
<feature type="transmembrane region" description="Helical" evidence="6">
    <location>
        <begin position="42"/>
        <end position="62"/>
    </location>
</feature>
<accession>A0A2M6K865</accession>
<gene>
    <name evidence="8" type="ORF">COV49_03890</name>
</gene>
<evidence type="ECO:0000313" key="9">
    <source>
        <dbReference type="Proteomes" id="UP000230869"/>
    </source>
</evidence>
<keyword evidence="2 6" id="KW-0812">Transmembrane</keyword>
<feature type="transmembrane region" description="Helical" evidence="6">
    <location>
        <begin position="396"/>
        <end position="412"/>
    </location>
</feature>
<dbReference type="InterPro" id="IPR007016">
    <property type="entry name" value="O-antigen_ligase-rel_domated"/>
</dbReference>